<proteinExistence type="predicted"/>
<feature type="domain" description="Solute-binding protein family 3/N-terminal" evidence="1">
    <location>
        <begin position="40"/>
        <end position="253"/>
    </location>
</feature>
<name>A0ABR6ZRQ8_9BURK</name>
<accession>A0ABR6ZRQ8</accession>
<protein>
    <submittedName>
        <fullName evidence="2">ABC transporter substrate-binding protein</fullName>
    </submittedName>
</protein>
<evidence type="ECO:0000259" key="1">
    <source>
        <dbReference type="Pfam" id="PF00497"/>
    </source>
</evidence>
<evidence type="ECO:0000313" key="2">
    <source>
        <dbReference type="EMBL" id="MBC3918559.1"/>
    </source>
</evidence>
<organism evidence="2 3">
    <name type="scientific">Undibacterium hunanense</name>
    <dbReference type="NCBI Taxonomy" id="2762292"/>
    <lineage>
        <taxon>Bacteria</taxon>
        <taxon>Pseudomonadati</taxon>
        <taxon>Pseudomonadota</taxon>
        <taxon>Betaproteobacteria</taxon>
        <taxon>Burkholderiales</taxon>
        <taxon>Oxalobacteraceae</taxon>
        <taxon>Undibacterium</taxon>
    </lineage>
</organism>
<dbReference type="RefSeq" id="WP_186947813.1">
    <property type="nucleotide sequence ID" value="NZ_JACOGF010000006.1"/>
</dbReference>
<dbReference type="Pfam" id="PF00497">
    <property type="entry name" value="SBP_bac_3"/>
    <property type="match status" value="1"/>
</dbReference>
<comment type="caution">
    <text evidence="2">The sequence shown here is derived from an EMBL/GenBank/DDBJ whole genome shotgun (WGS) entry which is preliminary data.</text>
</comment>
<gene>
    <name evidence="2" type="ORF">H8L32_13785</name>
</gene>
<dbReference type="Gene3D" id="3.40.190.10">
    <property type="entry name" value="Periplasmic binding protein-like II"/>
    <property type="match status" value="2"/>
</dbReference>
<dbReference type="PANTHER" id="PTHR38834:SF3">
    <property type="entry name" value="SOLUTE-BINDING PROTEIN FAMILY 3_N-TERMINAL DOMAIN-CONTAINING PROTEIN"/>
    <property type="match status" value="1"/>
</dbReference>
<dbReference type="EMBL" id="JACOGF010000006">
    <property type="protein sequence ID" value="MBC3918559.1"/>
    <property type="molecule type" value="Genomic_DNA"/>
</dbReference>
<dbReference type="InterPro" id="IPR001638">
    <property type="entry name" value="Solute-binding_3/MltF_N"/>
</dbReference>
<dbReference type="SUPFAM" id="SSF53850">
    <property type="entry name" value="Periplasmic binding protein-like II"/>
    <property type="match status" value="1"/>
</dbReference>
<reference evidence="2 3" key="1">
    <citation type="submission" date="2020-08" db="EMBL/GenBank/DDBJ databases">
        <title>Novel species isolated from subtropical streams in China.</title>
        <authorList>
            <person name="Lu H."/>
        </authorList>
    </citation>
    <scope>NUCLEOTIDE SEQUENCE [LARGE SCALE GENOMIC DNA]</scope>
    <source>
        <strain evidence="2 3">CY18W</strain>
    </source>
</reference>
<keyword evidence="3" id="KW-1185">Reference proteome</keyword>
<evidence type="ECO:0000313" key="3">
    <source>
        <dbReference type="Proteomes" id="UP000650424"/>
    </source>
</evidence>
<dbReference type="PANTHER" id="PTHR38834">
    <property type="entry name" value="PERIPLASMIC SUBSTRATE BINDING PROTEIN FAMILY 3"/>
    <property type="match status" value="1"/>
</dbReference>
<dbReference type="Proteomes" id="UP000650424">
    <property type="component" value="Unassembled WGS sequence"/>
</dbReference>
<sequence>MRGGLLAVLVWLAGVVISYPVLSQPAPPEGQASVPVLNLVTEHYPPYNFVKPATGEVTGISTDKVLEIMRRSDTPYTISAYPWSRALQMARSDPNTCIFSTTRTAERESRFKWIGPLIKKNIWTIFARADDSRRPTSLEQLKPYVIGAYRKAAVGDFLALKGFRSELANVDSDNPRKLLYERFDFWATGRLLGMAILKEQKLSDDIIPLFDFHQVEMYLACHASMSQSKVNQLNRMLKAMEQDGTVAAIEARYR</sequence>